<evidence type="ECO:0000313" key="2">
    <source>
        <dbReference type="Proteomes" id="UP001153269"/>
    </source>
</evidence>
<sequence>MSHLRNCYLGVTFSSMPWPAKVEESPSISRFHVLHVRSSAAPPSVSPYTDGTSTSNVSTDQLSIYLKGSEVCDLDEVSFAKVFNCSYLPGFGPENSKESHPRLTPTAWVSPTAACLDAVLYLRGTAVIIEREVVRDTGPPGERTPSERMTHTVIAAFLAILGVFKAQRMLLFTMQRFTVTDLCSIDLHKSTLAADPDVGQARQLPR</sequence>
<protein>
    <submittedName>
        <fullName evidence="1">Uncharacterized protein</fullName>
    </submittedName>
</protein>
<gene>
    <name evidence="1" type="ORF">PLEPLA_LOCUS41100</name>
</gene>
<reference evidence="1" key="1">
    <citation type="submission" date="2020-03" db="EMBL/GenBank/DDBJ databases">
        <authorList>
            <person name="Weist P."/>
        </authorList>
    </citation>
    <scope>NUCLEOTIDE SEQUENCE</scope>
</reference>
<evidence type="ECO:0000313" key="1">
    <source>
        <dbReference type="EMBL" id="CAB1453347.1"/>
    </source>
</evidence>
<keyword evidence="2" id="KW-1185">Reference proteome</keyword>
<organism evidence="1 2">
    <name type="scientific">Pleuronectes platessa</name>
    <name type="common">European plaice</name>
    <dbReference type="NCBI Taxonomy" id="8262"/>
    <lineage>
        <taxon>Eukaryota</taxon>
        <taxon>Metazoa</taxon>
        <taxon>Chordata</taxon>
        <taxon>Craniata</taxon>
        <taxon>Vertebrata</taxon>
        <taxon>Euteleostomi</taxon>
        <taxon>Actinopterygii</taxon>
        <taxon>Neopterygii</taxon>
        <taxon>Teleostei</taxon>
        <taxon>Neoteleostei</taxon>
        <taxon>Acanthomorphata</taxon>
        <taxon>Carangaria</taxon>
        <taxon>Pleuronectiformes</taxon>
        <taxon>Pleuronectoidei</taxon>
        <taxon>Pleuronectidae</taxon>
        <taxon>Pleuronectes</taxon>
    </lineage>
</organism>
<dbReference type="Proteomes" id="UP001153269">
    <property type="component" value="Unassembled WGS sequence"/>
</dbReference>
<name>A0A9N7Z856_PLEPL</name>
<dbReference type="AlphaFoldDB" id="A0A9N7Z856"/>
<dbReference type="EMBL" id="CADEAL010004165">
    <property type="protein sequence ID" value="CAB1453347.1"/>
    <property type="molecule type" value="Genomic_DNA"/>
</dbReference>
<proteinExistence type="predicted"/>
<accession>A0A9N7Z856</accession>
<comment type="caution">
    <text evidence="1">The sequence shown here is derived from an EMBL/GenBank/DDBJ whole genome shotgun (WGS) entry which is preliminary data.</text>
</comment>